<dbReference type="PANTHER" id="PTHR43982">
    <property type="entry name" value="UBIQUITIN CARBOXYL-TERMINAL HYDROLASE"/>
    <property type="match status" value="1"/>
</dbReference>
<dbReference type="RefSeq" id="XP_024665756.1">
    <property type="nucleotide sequence ID" value="XM_024809988.1"/>
</dbReference>
<keyword evidence="6" id="KW-0788">Thiol protease</keyword>
<dbReference type="PROSITE" id="PS00972">
    <property type="entry name" value="USP_1"/>
    <property type="match status" value="1"/>
</dbReference>
<dbReference type="STRING" id="45607.A0A2T0FLE3"/>
<evidence type="ECO:0000256" key="1">
    <source>
        <dbReference type="ARBA" id="ARBA00000707"/>
    </source>
</evidence>
<dbReference type="Pfam" id="PF13446">
    <property type="entry name" value="RPT"/>
    <property type="match status" value="3"/>
</dbReference>
<dbReference type="GO" id="GO:0004843">
    <property type="term" value="F:cysteine-type deubiquitinase activity"/>
    <property type="evidence" value="ECO:0007669"/>
    <property type="project" value="UniProtKB-EC"/>
</dbReference>
<dbReference type="PROSITE" id="PS50235">
    <property type="entry name" value="USP_3"/>
    <property type="match status" value="1"/>
</dbReference>
<sequence>MTGGRSSQRLIEEILCFIPHEDLVSLSPVELLTTKRAAGRSRPLMAIAPIVQEAKSDMALDALVGDSHTTLRGFFADIKWHFYATIAPPAPTNGSIDYDWHLTDKLADYDGELSLEFKCSLTGSVLGIKFWSQKLTAEEWSMFDVSEINKRFENRPETYNGDTAPTITTCLETFYTIVRNSLVQNPPRPIPFSSARASVHIDLSLLPKLGFVKNEDERVYDPPQFESDEERLYYKGLLTEISLFGLNKGGKQFGSHWPVYEVNMTSTLGHFLGCSNLPTIPSLSSKYFGSLGCTSSFTDDGIWQRYSLQVQNDARNTPHYLESLKIIAQNRDSEELQTRVMELISLGTQTLGAIEDAYDALDLDIDGSESEDQITQVFLNKLESKIFPDAAYEDLAQKISAIADHRQSQELRRLSEAMTMDYETAMKLLNANESTDNLTLFETVASRDRASLVAGYEGRIALKTIGIARQDPEILNRVETLLALEPCTSAEGYNMLGVGDAMEDKDIIAVFEVQVMEEPKSALRLRQALRAVGQSRESKYIEGYLSTSEPVVEESSNTGPVGLWNIGNTCYLNSLLQFYYTIDPLRHLLVDFDDEKAQHNDASMKKKTVGGRQVPFAEVERSQQFVKSLGGLFKSMTDTHDRYVVPEEDLAYMALVPPEEDVAAQVATAEAQAEQESIRRRAAEAAEARAKQQELSGEVETEPLESFDGMDTTSLSSTSSPISPMDEVKLDNSEVRMYDQSIPSSVEIPGMQVDVESEFSMTSPPNAETKPIHDLSTALQRQQDVTECIENVLFQIEAAVCASGSDPNGEQLDLVKDLFYGLTVQTLQNASGEGEIRKKTELFSTLMVDVADGPRDIYDALDSYFNYEVLKMSEGETIRELSAKKLPPILQIQIQRVQFDRTTGKPYKSTAPLIFGDTVYLDRYLETDDAEILSRRAKVRVLRARLSEIEEILKVHEKPLPGGDTVRGTLETCIEWLENSGLDSADETLVHLYTRRNQMLAVEQQLEAEKLELSKEIEGQFVDFKKYGYKIYALFIHRGQVSFGHYWVYIHDFATDQFYKYNDENVTAVPSTEALDMSLSNDATPYFLVFVREDFVDKLSSRISGPIVQNQSSSEVEVVDLTNSD</sequence>
<dbReference type="SUPFAM" id="SSF54001">
    <property type="entry name" value="Cysteine proteinases"/>
    <property type="match status" value="1"/>
</dbReference>
<feature type="region of interest" description="Disordered" evidence="7">
    <location>
        <begin position="675"/>
        <end position="726"/>
    </location>
</feature>
<dbReference type="InterPro" id="IPR025305">
    <property type="entry name" value="UCH_repeat_domain"/>
</dbReference>
<evidence type="ECO:0000256" key="7">
    <source>
        <dbReference type="SAM" id="MobiDB-lite"/>
    </source>
</evidence>
<proteinExistence type="predicted"/>
<dbReference type="Gene3D" id="3.90.70.10">
    <property type="entry name" value="Cysteine proteinases"/>
    <property type="match status" value="1"/>
</dbReference>
<evidence type="ECO:0000256" key="3">
    <source>
        <dbReference type="ARBA" id="ARBA00022670"/>
    </source>
</evidence>
<dbReference type="GeneID" id="36517179"/>
<dbReference type="InterPro" id="IPR038765">
    <property type="entry name" value="Papain-like_cys_pep_sf"/>
</dbReference>
<keyword evidence="4" id="KW-0833">Ubl conjugation pathway</keyword>
<protein>
    <recommendedName>
        <fullName evidence="2">ubiquitinyl hydrolase 1</fullName>
        <ecNumber evidence="2">3.4.19.12</ecNumber>
    </recommendedName>
</protein>
<dbReference type="GO" id="GO:0061136">
    <property type="term" value="P:regulation of proteasomal protein catabolic process"/>
    <property type="evidence" value="ECO:0007669"/>
    <property type="project" value="TreeGrafter"/>
</dbReference>
<organism evidence="9 10">
    <name type="scientific">Wickerhamiella sorbophila</name>
    <dbReference type="NCBI Taxonomy" id="45607"/>
    <lineage>
        <taxon>Eukaryota</taxon>
        <taxon>Fungi</taxon>
        <taxon>Dikarya</taxon>
        <taxon>Ascomycota</taxon>
        <taxon>Saccharomycotina</taxon>
        <taxon>Dipodascomycetes</taxon>
        <taxon>Dipodascales</taxon>
        <taxon>Trichomonascaceae</taxon>
        <taxon>Wickerhamiella</taxon>
    </lineage>
</organism>
<dbReference type="InterPro" id="IPR028889">
    <property type="entry name" value="USP"/>
</dbReference>
<dbReference type="GO" id="GO:0070628">
    <property type="term" value="F:proteasome binding"/>
    <property type="evidence" value="ECO:0007669"/>
    <property type="project" value="TreeGrafter"/>
</dbReference>
<dbReference type="EC" id="3.4.19.12" evidence="2"/>
<dbReference type="CDD" id="cd02666">
    <property type="entry name" value="Peptidase_C19J"/>
    <property type="match status" value="1"/>
</dbReference>
<dbReference type="InterPro" id="IPR018200">
    <property type="entry name" value="USP_CS"/>
</dbReference>
<dbReference type="InterPro" id="IPR044635">
    <property type="entry name" value="UBP14-like"/>
</dbReference>
<dbReference type="Proteomes" id="UP000238350">
    <property type="component" value="Unassembled WGS sequence"/>
</dbReference>
<evidence type="ECO:0000256" key="6">
    <source>
        <dbReference type="ARBA" id="ARBA00022807"/>
    </source>
</evidence>
<dbReference type="OrthoDB" id="2420415at2759"/>
<reference evidence="9 10" key="1">
    <citation type="submission" date="2017-04" db="EMBL/GenBank/DDBJ databases">
        <title>Genome sequencing of [Candida] sorbophila.</title>
        <authorList>
            <person name="Ahn J.O."/>
        </authorList>
    </citation>
    <scope>NUCLEOTIDE SEQUENCE [LARGE SCALE GENOMIC DNA]</scope>
    <source>
        <strain evidence="9 10">DS02</strain>
    </source>
</reference>
<accession>A0A2T0FLE3</accession>
<evidence type="ECO:0000313" key="9">
    <source>
        <dbReference type="EMBL" id="PRT55811.1"/>
    </source>
</evidence>
<name>A0A2T0FLE3_9ASCO</name>
<keyword evidence="5 9" id="KW-0378">Hydrolase</keyword>
<dbReference type="Pfam" id="PF00443">
    <property type="entry name" value="UCH"/>
    <property type="match status" value="1"/>
</dbReference>
<dbReference type="PANTHER" id="PTHR43982:SF6">
    <property type="entry name" value="UBIQUITIN CARBOXYL-TERMINAL HYDROLASE 2-RELATED"/>
    <property type="match status" value="1"/>
</dbReference>
<evidence type="ECO:0000259" key="8">
    <source>
        <dbReference type="PROSITE" id="PS50235"/>
    </source>
</evidence>
<dbReference type="GO" id="GO:0016579">
    <property type="term" value="P:protein deubiquitination"/>
    <property type="evidence" value="ECO:0007669"/>
    <property type="project" value="InterPro"/>
</dbReference>
<dbReference type="AlphaFoldDB" id="A0A2T0FLE3"/>
<evidence type="ECO:0000256" key="2">
    <source>
        <dbReference type="ARBA" id="ARBA00012759"/>
    </source>
</evidence>
<feature type="compositionally biased region" description="Basic and acidic residues" evidence="7">
    <location>
        <begin position="676"/>
        <end position="692"/>
    </location>
</feature>
<feature type="domain" description="USP" evidence="8">
    <location>
        <begin position="561"/>
        <end position="1093"/>
    </location>
</feature>
<evidence type="ECO:0000256" key="5">
    <source>
        <dbReference type="ARBA" id="ARBA00022801"/>
    </source>
</evidence>
<dbReference type="InterPro" id="IPR001394">
    <property type="entry name" value="Peptidase_C19_UCH"/>
</dbReference>
<dbReference type="GO" id="GO:0043161">
    <property type="term" value="P:proteasome-mediated ubiquitin-dependent protein catabolic process"/>
    <property type="evidence" value="ECO:0007669"/>
    <property type="project" value="InterPro"/>
</dbReference>
<comment type="caution">
    <text evidence="9">The sequence shown here is derived from an EMBL/GenBank/DDBJ whole genome shotgun (WGS) entry which is preliminary data.</text>
</comment>
<dbReference type="EMBL" id="NDIQ01000022">
    <property type="protein sequence ID" value="PRT55811.1"/>
    <property type="molecule type" value="Genomic_DNA"/>
</dbReference>
<evidence type="ECO:0000256" key="4">
    <source>
        <dbReference type="ARBA" id="ARBA00022786"/>
    </source>
</evidence>
<evidence type="ECO:0000313" key="10">
    <source>
        <dbReference type="Proteomes" id="UP000238350"/>
    </source>
</evidence>
<gene>
    <name evidence="9" type="ORF">B9G98_03431</name>
</gene>
<comment type="catalytic activity">
    <reaction evidence="1">
        <text>Thiol-dependent hydrolysis of ester, thioester, amide, peptide and isopeptide bonds formed by the C-terminal Gly of ubiquitin (a 76-residue protein attached to proteins as an intracellular targeting signal).</text>
        <dbReference type="EC" id="3.4.19.12"/>
    </reaction>
</comment>
<keyword evidence="10" id="KW-1185">Reference proteome</keyword>
<keyword evidence="3" id="KW-0645">Protease</keyword>